<dbReference type="InterPro" id="IPR006146">
    <property type="entry name" value="5'-Nucleotdase_CS"/>
</dbReference>
<reference evidence="5 6" key="1">
    <citation type="journal article" date="2009" name="Int. J. Syst. Evol. Microbiol.">
        <title>Paenibacillus contaminans sp. nov., isolated from a contaminated laboratory plate.</title>
        <authorList>
            <person name="Chou J.H."/>
            <person name="Lee J.H."/>
            <person name="Lin M.C."/>
            <person name="Chang P.S."/>
            <person name="Arun A.B."/>
            <person name="Young C.C."/>
            <person name="Chen W.M."/>
        </authorList>
    </citation>
    <scope>NUCLEOTIDE SEQUENCE [LARGE SCALE GENOMIC DNA]</scope>
    <source>
        <strain evidence="5 6">CKOBP-6</strain>
    </source>
</reference>
<dbReference type="Pfam" id="PF02872">
    <property type="entry name" value="5_nucleotid_C"/>
    <property type="match status" value="1"/>
</dbReference>
<dbReference type="Gene3D" id="3.60.21.10">
    <property type="match status" value="1"/>
</dbReference>
<dbReference type="SUPFAM" id="SSF55816">
    <property type="entry name" value="5'-nucleotidase (syn. UDP-sugar hydrolase), C-terminal domain"/>
    <property type="match status" value="1"/>
</dbReference>
<dbReference type="SUPFAM" id="SSF56300">
    <property type="entry name" value="Metallo-dependent phosphatases"/>
    <property type="match status" value="1"/>
</dbReference>
<evidence type="ECO:0000313" key="6">
    <source>
        <dbReference type="Proteomes" id="UP000250369"/>
    </source>
</evidence>
<dbReference type="Proteomes" id="UP000250369">
    <property type="component" value="Unassembled WGS sequence"/>
</dbReference>
<accession>A0A329MU95</accession>
<feature type="domain" description="5'-Nucleotidase C-terminal" evidence="4">
    <location>
        <begin position="294"/>
        <end position="429"/>
    </location>
</feature>
<dbReference type="GO" id="GO:0008253">
    <property type="term" value="F:5'-nucleotidase activity"/>
    <property type="evidence" value="ECO:0007669"/>
    <property type="project" value="TreeGrafter"/>
</dbReference>
<dbReference type="GO" id="GO:0030288">
    <property type="term" value="C:outer membrane-bounded periplasmic space"/>
    <property type="evidence" value="ECO:0007669"/>
    <property type="project" value="TreeGrafter"/>
</dbReference>
<proteinExistence type="inferred from homology"/>
<dbReference type="CDD" id="cd00845">
    <property type="entry name" value="MPP_UshA_N_like"/>
    <property type="match status" value="1"/>
</dbReference>
<evidence type="ECO:0000259" key="4">
    <source>
        <dbReference type="Pfam" id="PF02872"/>
    </source>
</evidence>
<feature type="domain" description="Calcineurin-like phosphoesterase" evidence="3">
    <location>
        <begin position="11"/>
        <end position="209"/>
    </location>
</feature>
<dbReference type="PANTHER" id="PTHR11575:SF23">
    <property type="entry name" value="5-NUCLEOTIDASE FAMILY PROTEIN"/>
    <property type="match status" value="1"/>
</dbReference>
<dbReference type="InterPro" id="IPR036907">
    <property type="entry name" value="5'-Nucleotdase_C_sf"/>
</dbReference>
<dbReference type="Gene3D" id="3.90.780.10">
    <property type="entry name" value="5'-Nucleotidase, C-terminal domain"/>
    <property type="match status" value="1"/>
</dbReference>
<comment type="similarity">
    <text evidence="2">Belongs to the 5'-nucleotidase family.</text>
</comment>
<name>A0A329MU95_9BACL</name>
<evidence type="ECO:0000256" key="1">
    <source>
        <dbReference type="ARBA" id="ARBA00022729"/>
    </source>
</evidence>
<dbReference type="InterPro" id="IPR006179">
    <property type="entry name" value="5_nucleotidase/apyrase"/>
</dbReference>
<evidence type="ECO:0000313" key="5">
    <source>
        <dbReference type="EMBL" id="RAV22263.1"/>
    </source>
</evidence>
<evidence type="ECO:0000259" key="3">
    <source>
        <dbReference type="Pfam" id="PF00149"/>
    </source>
</evidence>
<keyword evidence="2" id="KW-0378">Hydrolase</keyword>
<dbReference type="GO" id="GO:0000166">
    <property type="term" value="F:nucleotide binding"/>
    <property type="evidence" value="ECO:0007669"/>
    <property type="project" value="UniProtKB-KW"/>
</dbReference>
<gene>
    <name evidence="5" type="ORF">DQG23_04740</name>
</gene>
<evidence type="ECO:0000256" key="2">
    <source>
        <dbReference type="RuleBase" id="RU362119"/>
    </source>
</evidence>
<keyword evidence="1" id="KW-0732">Signal</keyword>
<dbReference type="EMBL" id="QMFB01000002">
    <property type="protein sequence ID" value="RAV22263.1"/>
    <property type="molecule type" value="Genomic_DNA"/>
</dbReference>
<dbReference type="GO" id="GO:0008768">
    <property type="term" value="F:UDP-sugar diphosphatase activity"/>
    <property type="evidence" value="ECO:0007669"/>
    <property type="project" value="TreeGrafter"/>
</dbReference>
<sequence>MDLTDKLLKVTLLHTNDIHSHFEEMPKIVSLMQRLKSELDERYVCTVDVGDHMDRMRSETEGTDGIANIAVMNQTGYEVTVPGNNEGLTFTKESLAEAYGEHAHFPVVCSNLFESDTGLPPVWLHPFSLLRKGELTIGFIGLTARYTEFYSLLGWHITDPFAAAEETVKLLQEKADIIVALSHLGYANDQRLAAEVPGIHVILGAHTHHLLPEPVRIGDAYVCAAGKFGQYVGEVDIWFDLQRRSVRSVTGRCHSVRDEVPDSGMERLIGSYRLQGERSLNRVVAALDEPLAIDWEKESGLGNLLASGVRRWTGSEIGLVNAGQLLGSLCAGAVTRGDLLHICPSPINPCRMLLTGRQIVQALEEALLPEFIDKPLMGFGFRGKRLGTLCLDGIAVRYVADAEPYRKIRQVTVNGVPMIEEQEYAVGTLDMFTFRIGYLSLSEGREVSYYLPEFIRDVLEEQLHNREALLGCKEQRWLPV</sequence>
<dbReference type="PRINTS" id="PR01607">
    <property type="entry name" value="APYRASEFAMLY"/>
</dbReference>
<comment type="caution">
    <text evidence="5">The sequence shown here is derived from an EMBL/GenBank/DDBJ whole genome shotgun (WGS) entry which is preliminary data.</text>
</comment>
<dbReference type="GO" id="GO:0046872">
    <property type="term" value="F:metal ion binding"/>
    <property type="evidence" value="ECO:0007669"/>
    <property type="project" value="InterPro"/>
</dbReference>
<dbReference type="InterPro" id="IPR008334">
    <property type="entry name" value="5'-Nucleotdase_C"/>
</dbReference>
<organism evidence="5 6">
    <name type="scientific">Paenibacillus contaminans</name>
    <dbReference type="NCBI Taxonomy" id="450362"/>
    <lineage>
        <taxon>Bacteria</taxon>
        <taxon>Bacillati</taxon>
        <taxon>Bacillota</taxon>
        <taxon>Bacilli</taxon>
        <taxon>Bacillales</taxon>
        <taxon>Paenibacillaceae</taxon>
        <taxon>Paenibacillus</taxon>
    </lineage>
</organism>
<dbReference type="PANTHER" id="PTHR11575">
    <property type="entry name" value="5'-NUCLEOTIDASE-RELATED"/>
    <property type="match status" value="1"/>
</dbReference>
<dbReference type="InterPro" id="IPR004843">
    <property type="entry name" value="Calcineurin-like_PHP"/>
</dbReference>
<dbReference type="AlphaFoldDB" id="A0A329MU95"/>
<keyword evidence="2" id="KW-0547">Nucleotide-binding</keyword>
<dbReference type="OrthoDB" id="9793179at2"/>
<protein>
    <submittedName>
        <fullName evidence="5">Bifunctional metallophosphatase/5'-nucleotidase</fullName>
    </submittedName>
</protein>
<dbReference type="Pfam" id="PF00149">
    <property type="entry name" value="Metallophos"/>
    <property type="match status" value="1"/>
</dbReference>
<keyword evidence="6" id="KW-1185">Reference proteome</keyword>
<dbReference type="InterPro" id="IPR029052">
    <property type="entry name" value="Metallo-depent_PP-like"/>
</dbReference>
<dbReference type="PROSITE" id="PS00785">
    <property type="entry name" value="5_NUCLEOTIDASE_1"/>
    <property type="match status" value="1"/>
</dbReference>
<dbReference type="GO" id="GO:0009166">
    <property type="term" value="P:nucleotide catabolic process"/>
    <property type="evidence" value="ECO:0007669"/>
    <property type="project" value="InterPro"/>
</dbReference>